<evidence type="ECO:0000256" key="4">
    <source>
        <dbReference type="ARBA" id="ARBA00023242"/>
    </source>
</evidence>
<evidence type="ECO:0000256" key="1">
    <source>
        <dbReference type="ARBA" id="ARBA00004123"/>
    </source>
</evidence>
<evidence type="ECO:0000256" key="3">
    <source>
        <dbReference type="ARBA" id="ARBA00022843"/>
    </source>
</evidence>
<dbReference type="EMBL" id="JNBS01002051">
    <property type="protein sequence ID" value="OQR95725.1"/>
    <property type="molecule type" value="Genomic_DNA"/>
</dbReference>
<dbReference type="GO" id="GO:0036297">
    <property type="term" value="P:interstrand cross-link repair"/>
    <property type="evidence" value="ECO:0007669"/>
    <property type="project" value="TreeGrafter"/>
</dbReference>
<accession>A0A1V9ZCJ7</accession>
<dbReference type="GO" id="GO:0007129">
    <property type="term" value="P:homologous chromosome pairing at meiosis"/>
    <property type="evidence" value="ECO:0007669"/>
    <property type="project" value="TreeGrafter"/>
</dbReference>
<evidence type="ECO:0000313" key="7">
    <source>
        <dbReference type="EMBL" id="OQR95725.1"/>
    </source>
</evidence>
<gene>
    <name evidence="7" type="ORF">THRCLA_07623</name>
</gene>
<dbReference type="InterPro" id="IPR016024">
    <property type="entry name" value="ARM-type_fold"/>
</dbReference>
<comment type="similarity">
    <text evidence="5">Belongs to the Fanconi anemia protein FANCD2 family.</text>
</comment>
<evidence type="ECO:0000256" key="2">
    <source>
        <dbReference type="ARBA" id="ARBA00022499"/>
    </source>
</evidence>
<dbReference type="OrthoDB" id="27031at2759"/>
<dbReference type="GO" id="GO:1990918">
    <property type="term" value="P:double-strand break repair involved in meiotic recombination"/>
    <property type="evidence" value="ECO:0007669"/>
    <property type="project" value="TreeGrafter"/>
</dbReference>
<keyword evidence="3" id="KW-0832">Ubl conjugation</keyword>
<dbReference type="GO" id="GO:0005634">
    <property type="term" value="C:nucleus"/>
    <property type="evidence" value="ECO:0007669"/>
    <property type="project" value="UniProtKB-SubCell"/>
</dbReference>
<dbReference type="InterPro" id="IPR029448">
    <property type="entry name" value="FANCD2"/>
</dbReference>
<dbReference type="GO" id="GO:0031573">
    <property type="term" value="P:mitotic intra-S DNA damage checkpoint signaling"/>
    <property type="evidence" value="ECO:0007669"/>
    <property type="project" value="TreeGrafter"/>
</dbReference>
<dbReference type="STRING" id="74557.A0A1V9ZCJ7"/>
<evidence type="ECO:0000256" key="5">
    <source>
        <dbReference type="ARBA" id="ARBA00093456"/>
    </source>
</evidence>
<keyword evidence="4" id="KW-0539">Nucleus</keyword>
<dbReference type="GO" id="GO:0070182">
    <property type="term" value="F:DNA polymerase binding"/>
    <property type="evidence" value="ECO:0007669"/>
    <property type="project" value="TreeGrafter"/>
</dbReference>
<protein>
    <submittedName>
        <fullName evidence="7">Fanconi anemia group D2 protein-like</fullName>
    </submittedName>
</protein>
<dbReference type="Proteomes" id="UP000243217">
    <property type="component" value="Unassembled WGS sequence"/>
</dbReference>
<organism evidence="7 8">
    <name type="scientific">Thraustotheca clavata</name>
    <dbReference type="NCBI Taxonomy" id="74557"/>
    <lineage>
        <taxon>Eukaryota</taxon>
        <taxon>Sar</taxon>
        <taxon>Stramenopiles</taxon>
        <taxon>Oomycota</taxon>
        <taxon>Saprolegniomycetes</taxon>
        <taxon>Saprolegniales</taxon>
        <taxon>Achlyaceae</taxon>
        <taxon>Thraustotheca</taxon>
    </lineage>
</organism>
<dbReference type="AlphaFoldDB" id="A0A1V9ZCJ7"/>
<feature type="region of interest" description="Disordered" evidence="6">
    <location>
        <begin position="1244"/>
        <end position="1276"/>
    </location>
</feature>
<comment type="caution">
    <text evidence="7">The sequence shown here is derived from an EMBL/GenBank/DDBJ whole genome shotgun (WGS) entry which is preliminary data.</text>
</comment>
<name>A0A1V9ZCJ7_9STRA</name>
<keyword evidence="8" id="KW-1185">Reference proteome</keyword>
<proteinExistence type="inferred from homology"/>
<feature type="compositionally biased region" description="Acidic residues" evidence="6">
    <location>
        <begin position="1253"/>
        <end position="1262"/>
    </location>
</feature>
<keyword evidence="2" id="KW-1017">Isopeptide bond</keyword>
<dbReference type="PANTHER" id="PTHR32086:SF0">
    <property type="entry name" value="FANCONI ANEMIA GROUP D2 PROTEIN"/>
    <property type="match status" value="1"/>
</dbReference>
<feature type="region of interest" description="Disordered" evidence="6">
    <location>
        <begin position="750"/>
        <end position="777"/>
    </location>
</feature>
<dbReference type="SUPFAM" id="SSF48371">
    <property type="entry name" value="ARM repeat"/>
    <property type="match status" value="2"/>
</dbReference>
<dbReference type="PANTHER" id="PTHR32086">
    <property type="entry name" value="FANCONI ANEMIA GROUP D2 PROTEIN"/>
    <property type="match status" value="1"/>
</dbReference>
<sequence>MRGTWELFWKEKEYGSVRGNESMSMFEGAISTEEANLTVERAVKAIPIEAALRDLEELMGIPEVLQKMLTVCDDSDSFIRILLRIDTLQTSLIDLMLEIMTEHAHQLDSSIMSAAVCSLILRHIRWIEFIKEPIELVQKLVSTLPTYPLALQKDIIHVLPELVPDENYNTVIDTLLEFIGTESTLVVAAVEALSNFNIPAYLLEDVVTSILNRLSSSPVEDLPPLVRFLLQAASTDNMVIILSQMREKLSECILSLPNSNEEALLCQQFVQGLTFRADVMNAFLKMIQCIRAHGNHCILDIWGLLGLYSLVHLKPKIEAIFKKKVASGLFTKELFKSSITNHFVSLEPSIKSLLQLIGTFYTATDIYSREMGILLFRTLFMEASQQSRSASIYTSDIIADILGHCVSSSPKTVDAGLETLHYIITDSPTSLISYLPSLKQLLDFVDKFTVEQCRQVYQLLIQVGGTSDADLAITIRKQLYHQDNHYRKLGMIGCICLIEEEIKNSMDMNTIESTECLDDFGSPQHAFVRKVKDSIEALKDACRKMPKCLAFMYAELNHLVVRIPQNTTAIQIISDCYSDILASEFLPNFNYQSHQNGEYKIAVMGGAFRTDLWAILNSQSLVYLDLMNVIASPNVSDKEHLEYLCNLLHLVVSCSKRLDGLESIGTVLVCPIMLLEKSILSELKDMKNSVQEAILLCLWYATNWCRELVNCFSCDVSLRSKVMSRLENAVEFEALLNEAISSLIHSSWVPPGAESAVSDKTTGTDPKKPSKKGKGKVGAAPIVSKLKAVQRTLAPVHPIVMSIIPDEEASVDPQSLRFLFVHFRDFLRLSLAKTQTSPSFFAAGATVNRYRPELKHEVIAFERGMELFKKHLQPKLSAVKVNARWALGSFDLEANSEAFHDAIVIYLESIVILANSDLFRQQRDIGLQCQALQDLVLLKPLQTSLSQFNIIQEVQNTLFEMQKKPGVVDDLELALHFIKTLNALEQLKRHSTSQQGILFSKTQLDKEGDYRLGKLAHDMLVKNWWANSKNYKPSDVFITISAYLNNSGQPLDAIQEIAVNGFANLLEQSHQTSENYPTLSKKTVGIHLRACCETLVHVTSRLDFSPDANSVQVLLHYLTQAALLFKFLVGLTKSFQSGTIITTVLKHASGFIENLLRAMPFFEMHFRQHSQRILKIMLEVQGGTRKLQILCAHGKSTLDSTAASHVPKMKKLLEKLIYGGERLARENNVMDAYTTGVLKHRNIDGTSIKPTVEESDSEGDETESTHDDAASEEDEE</sequence>
<reference evidence="7 8" key="1">
    <citation type="journal article" date="2014" name="Genome Biol. Evol.">
        <title>The secreted proteins of Achlya hypogyna and Thraustotheca clavata identify the ancestral oomycete secretome and reveal gene acquisitions by horizontal gene transfer.</title>
        <authorList>
            <person name="Misner I."/>
            <person name="Blouin N."/>
            <person name="Leonard G."/>
            <person name="Richards T.A."/>
            <person name="Lane C.E."/>
        </authorList>
    </citation>
    <scope>NUCLEOTIDE SEQUENCE [LARGE SCALE GENOMIC DNA]</scope>
    <source>
        <strain evidence="7 8">ATCC 34112</strain>
    </source>
</reference>
<dbReference type="Pfam" id="PF14631">
    <property type="entry name" value="FancD2"/>
    <property type="match status" value="3"/>
</dbReference>
<dbReference type="GO" id="GO:0000793">
    <property type="term" value="C:condensed chromosome"/>
    <property type="evidence" value="ECO:0007669"/>
    <property type="project" value="TreeGrafter"/>
</dbReference>
<comment type="subcellular location">
    <subcellularLocation>
        <location evidence="1">Nucleus</location>
    </subcellularLocation>
</comment>
<evidence type="ECO:0000313" key="8">
    <source>
        <dbReference type="Proteomes" id="UP000243217"/>
    </source>
</evidence>
<evidence type="ECO:0000256" key="6">
    <source>
        <dbReference type="SAM" id="MobiDB-lite"/>
    </source>
</evidence>